<dbReference type="GO" id="GO:0047804">
    <property type="term" value="F:cysteine-S-conjugate beta-lyase activity"/>
    <property type="evidence" value="ECO:0007669"/>
    <property type="project" value="UniProtKB-EC"/>
</dbReference>
<dbReference type="PANTHER" id="PTHR43525:SF2">
    <property type="entry name" value="CYSTATHIONINE BETA-LYASE-RELATED"/>
    <property type="match status" value="1"/>
</dbReference>
<feature type="domain" description="Aminotransferase class I/classII large" evidence="6">
    <location>
        <begin position="37"/>
        <end position="375"/>
    </location>
</feature>
<evidence type="ECO:0000256" key="2">
    <source>
        <dbReference type="ARBA" id="ARBA00012224"/>
    </source>
</evidence>
<gene>
    <name evidence="7" type="ORF">SAC06_03590</name>
</gene>
<evidence type="ECO:0000259" key="6">
    <source>
        <dbReference type="Pfam" id="PF00155"/>
    </source>
</evidence>
<dbReference type="InterPro" id="IPR015424">
    <property type="entry name" value="PyrdxlP-dep_Trfase"/>
</dbReference>
<evidence type="ECO:0000256" key="1">
    <source>
        <dbReference type="ARBA" id="ARBA00001933"/>
    </source>
</evidence>
<dbReference type="GO" id="GO:0030170">
    <property type="term" value="F:pyridoxal phosphate binding"/>
    <property type="evidence" value="ECO:0007669"/>
    <property type="project" value="InterPro"/>
</dbReference>
<accession>A0AAU7VB36</accession>
<dbReference type="AlphaFoldDB" id="A0AAU7VB36"/>
<evidence type="ECO:0000256" key="5">
    <source>
        <dbReference type="ARBA" id="ARBA00037974"/>
    </source>
</evidence>
<dbReference type="Pfam" id="PF00155">
    <property type="entry name" value="Aminotran_1_2"/>
    <property type="match status" value="1"/>
</dbReference>
<dbReference type="InterPro" id="IPR015421">
    <property type="entry name" value="PyrdxlP-dep_Trfase_major"/>
</dbReference>
<evidence type="ECO:0000256" key="4">
    <source>
        <dbReference type="ARBA" id="ARBA00023239"/>
    </source>
</evidence>
<organism evidence="7">
    <name type="scientific">Scrofimicrobium appendicitidis</name>
    <dbReference type="NCBI Taxonomy" id="3079930"/>
    <lineage>
        <taxon>Bacteria</taxon>
        <taxon>Bacillati</taxon>
        <taxon>Actinomycetota</taxon>
        <taxon>Actinomycetes</taxon>
        <taxon>Actinomycetales</taxon>
        <taxon>Actinomycetaceae</taxon>
        <taxon>Scrofimicrobium</taxon>
    </lineage>
</organism>
<dbReference type="PANTHER" id="PTHR43525">
    <property type="entry name" value="PROTEIN MALY"/>
    <property type="match status" value="1"/>
</dbReference>
<dbReference type="InterPro" id="IPR015422">
    <property type="entry name" value="PyrdxlP-dep_Trfase_small"/>
</dbReference>
<dbReference type="RefSeq" id="WP_350258854.1">
    <property type="nucleotide sequence ID" value="NZ_CP138335.1"/>
</dbReference>
<comment type="cofactor">
    <cofactor evidence="1">
        <name>pyridoxal 5'-phosphate</name>
        <dbReference type="ChEBI" id="CHEBI:597326"/>
    </cofactor>
</comment>
<dbReference type="EMBL" id="CP138335">
    <property type="protein sequence ID" value="XBW08654.1"/>
    <property type="molecule type" value="Genomic_DNA"/>
</dbReference>
<proteinExistence type="inferred from homology"/>
<reference evidence="7" key="1">
    <citation type="submission" date="2023-11" db="EMBL/GenBank/DDBJ databases">
        <title>Scrofimicrobium hongkongense sp. nov., isolated from a patient with peritonitis.</title>
        <authorList>
            <person name="Lao H.Y."/>
            <person name="Wong A.Y.P."/>
            <person name="Ng T.L."/>
            <person name="Wong R.Y.L."/>
            <person name="Yau M.C.Y."/>
            <person name="Lam J.Y.W."/>
            <person name="Siu G.K.H."/>
        </authorList>
    </citation>
    <scope>NUCLEOTIDE SEQUENCE</scope>
    <source>
        <strain evidence="7">R131</strain>
    </source>
</reference>
<comment type="similarity">
    <text evidence="5">Belongs to the class-II pyridoxal-phosphate-dependent aminotransferase family. MalY/PatB cystathionine beta-lyase subfamily.</text>
</comment>
<keyword evidence="3" id="KW-0663">Pyridoxal phosphate</keyword>
<name>A0AAU7VB36_9ACTO</name>
<dbReference type="KEGG" id="sapp:SAC06_03590"/>
<keyword evidence="7" id="KW-0032">Aminotransferase</keyword>
<evidence type="ECO:0000256" key="3">
    <source>
        <dbReference type="ARBA" id="ARBA00022898"/>
    </source>
</evidence>
<dbReference type="SUPFAM" id="SSF53383">
    <property type="entry name" value="PLP-dependent transferases"/>
    <property type="match status" value="1"/>
</dbReference>
<dbReference type="EC" id="4.4.1.13" evidence="2"/>
<dbReference type="InterPro" id="IPR051798">
    <property type="entry name" value="Class-II_PLP-Dep_Aminotrans"/>
</dbReference>
<dbReference type="Gene3D" id="3.40.640.10">
    <property type="entry name" value="Type I PLP-dependent aspartate aminotransferase-like (Major domain)"/>
    <property type="match status" value="1"/>
</dbReference>
<keyword evidence="4" id="KW-0456">Lyase</keyword>
<dbReference type="InterPro" id="IPR004839">
    <property type="entry name" value="Aminotransferase_I/II_large"/>
</dbReference>
<dbReference type="Gene3D" id="3.90.1150.10">
    <property type="entry name" value="Aspartate Aminotransferase, domain 1"/>
    <property type="match status" value="1"/>
</dbReference>
<protein>
    <recommendedName>
        <fullName evidence="2">cysteine-S-conjugate beta-lyase</fullName>
        <ecNumber evidence="2">4.4.1.13</ecNumber>
    </recommendedName>
</protein>
<dbReference type="GO" id="GO:0008483">
    <property type="term" value="F:transaminase activity"/>
    <property type="evidence" value="ECO:0007669"/>
    <property type="project" value="UniProtKB-KW"/>
</dbReference>
<keyword evidence="7" id="KW-0808">Transferase</keyword>
<evidence type="ECO:0000313" key="7">
    <source>
        <dbReference type="EMBL" id="XBW08654.1"/>
    </source>
</evidence>
<sequence>MSIFEPSVAHLRETGSLKWTGVSAPGDRPAQGAWVAEMDFGTAPVVAERLKKAIGDGMLGYLPYWLEDATAEALTRFQEARYGWAIEPSWVRTANSVLGALEATISHLTRPGSSVIVPTPAYMPFLTIPGRHNREVIEVPSLHTAGQSCPDAWSLDLAGIKAGLEAGAGLVILCNPWNPTGRSLRTEELVALHDLVSQYDAMVFSDEIHAPLTFADTPTFVSYASLGPHFAAHTVTAVAASKAWNIAGLSAAQVILPDRELREQWDQKASAISRSAVPLGLLGAVTAYESGSDWLEEVLAYIGRNLDLLDEVVAATAVDYTRPEATYLTWLGMDAYDLDQCPQSLLLRDYSIAANAGETLGAPYCQWVRLNAAMVRPEWERTMDLLAQALKAWPLKG</sequence>
<dbReference type="CDD" id="cd00609">
    <property type="entry name" value="AAT_like"/>
    <property type="match status" value="1"/>
</dbReference>